<reference evidence="1" key="1">
    <citation type="journal article" date="2014" name="Int. J. Syst. Evol. Microbiol.">
        <title>Complete genome sequence of Corynebacterium casei LMG S-19264T (=DSM 44701T), isolated from a smear-ripened cheese.</title>
        <authorList>
            <consortium name="US DOE Joint Genome Institute (JGI-PGF)"/>
            <person name="Walter F."/>
            <person name="Albersmeier A."/>
            <person name="Kalinowski J."/>
            <person name="Ruckert C."/>
        </authorList>
    </citation>
    <scope>NUCLEOTIDE SEQUENCE</scope>
    <source>
        <strain evidence="1">JCM 4784</strain>
    </source>
</reference>
<dbReference type="Pfam" id="PF01042">
    <property type="entry name" value="Ribonuc_L-PSP"/>
    <property type="match status" value="1"/>
</dbReference>
<comment type="caution">
    <text evidence="1">The sequence shown here is derived from an EMBL/GenBank/DDBJ whole genome shotgun (WGS) entry which is preliminary data.</text>
</comment>
<sequence>MAMERTAVNPVAWSLGMGFNQGEVVSGHTRTLYISGQTALNGDGKPQHDGDMAAQLALSLDNLVAVLEEADMTLADLVRLNVYTTDVDLLLQHYGVLAARLGAAGVAPTTTMLGVARLAIPGQMVELEGTAVA</sequence>
<name>A0A918Z9N1_9ACTN</name>
<evidence type="ECO:0000313" key="2">
    <source>
        <dbReference type="Proteomes" id="UP000608024"/>
    </source>
</evidence>
<proteinExistence type="predicted"/>
<dbReference type="InterPro" id="IPR006175">
    <property type="entry name" value="YjgF/YER057c/UK114"/>
</dbReference>
<dbReference type="SUPFAM" id="SSF55298">
    <property type="entry name" value="YjgF-like"/>
    <property type="match status" value="1"/>
</dbReference>
<reference evidence="1" key="2">
    <citation type="submission" date="2020-09" db="EMBL/GenBank/DDBJ databases">
        <authorList>
            <person name="Sun Q."/>
            <person name="Ohkuma M."/>
        </authorList>
    </citation>
    <scope>NUCLEOTIDE SEQUENCE</scope>
    <source>
        <strain evidence="1">JCM 4784</strain>
    </source>
</reference>
<dbReference type="Proteomes" id="UP000608024">
    <property type="component" value="Unassembled WGS sequence"/>
</dbReference>
<dbReference type="Gene3D" id="3.30.1330.40">
    <property type="entry name" value="RutC-like"/>
    <property type="match status" value="1"/>
</dbReference>
<dbReference type="PANTHER" id="PTHR43857:SF1">
    <property type="entry name" value="YJGH FAMILY PROTEIN"/>
    <property type="match status" value="1"/>
</dbReference>
<dbReference type="CDD" id="cd00448">
    <property type="entry name" value="YjgF_YER057c_UK114_family"/>
    <property type="match status" value="1"/>
</dbReference>
<dbReference type="AlphaFoldDB" id="A0A918Z9N1"/>
<keyword evidence="2" id="KW-1185">Reference proteome</keyword>
<organism evidence="1 2">
    <name type="scientific">Streptomyces longispororuber</name>
    <dbReference type="NCBI Taxonomy" id="68230"/>
    <lineage>
        <taxon>Bacteria</taxon>
        <taxon>Bacillati</taxon>
        <taxon>Actinomycetota</taxon>
        <taxon>Actinomycetes</taxon>
        <taxon>Kitasatosporales</taxon>
        <taxon>Streptomycetaceae</taxon>
        <taxon>Streptomyces</taxon>
    </lineage>
</organism>
<dbReference type="EMBL" id="BNBT01000008">
    <property type="protein sequence ID" value="GHE42251.1"/>
    <property type="molecule type" value="Genomic_DNA"/>
</dbReference>
<dbReference type="PANTHER" id="PTHR43857">
    <property type="entry name" value="BLR7761 PROTEIN"/>
    <property type="match status" value="1"/>
</dbReference>
<evidence type="ECO:0000313" key="1">
    <source>
        <dbReference type="EMBL" id="GHE42251.1"/>
    </source>
</evidence>
<dbReference type="InterPro" id="IPR035959">
    <property type="entry name" value="RutC-like_sf"/>
</dbReference>
<protein>
    <submittedName>
        <fullName evidence="1">Enamine deaminase RidA</fullName>
    </submittedName>
</protein>
<accession>A0A918Z9N1</accession>
<gene>
    <name evidence="1" type="ORF">GCM10018785_09780</name>
</gene>